<protein>
    <submittedName>
        <fullName evidence="5">Acylaminoacyl-peptidase</fullName>
    </submittedName>
</protein>
<dbReference type="InterPro" id="IPR011042">
    <property type="entry name" value="6-blade_b-propeller_TolB-like"/>
</dbReference>
<dbReference type="SUPFAM" id="SSF82171">
    <property type="entry name" value="DPP6 N-terminal domain-like"/>
    <property type="match status" value="1"/>
</dbReference>
<evidence type="ECO:0000313" key="6">
    <source>
        <dbReference type="Proteomes" id="UP000193804"/>
    </source>
</evidence>
<dbReference type="Pfam" id="PF00326">
    <property type="entry name" value="Peptidase_S9"/>
    <property type="match status" value="1"/>
</dbReference>
<dbReference type="InterPro" id="IPR029058">
    <property type="entry name" value="AB_hydrolase_fold"/>
</dbReference>
<keyword evidence="2" id="KW-0645">Protease</keyword>
<dbReference type="Pfam" id="PF07676">
    <property type="entry name" value="PD40"/>
    <property type="match status" value="2"/>
</dbReference>
<dbReference type="PANTHER" id="PTHR42776:SF27">
    <property type="entry name" value="DIPEPTIDYL PEPTIDASE FAMILY MEMBER 6"/>
    <property type="match status" value="1"/>
</dbReference>
<evidence type="ECO:0000256" key="2">
    <source>
        <dbReference type="ARBA" id="ARBA00022825"/>
    </source>
</evidence>
<dbReference type="InterPro" id="IPR001375">
    <property type="entry name" value="Peptidase_S9_cat"/>
</dbReference>
<dbReference type="RefSeq" id="WP_085516837.1">
    <property type="nucleotide sequence ID" value="NZ_FXAW01000003.1"/>
</dbReference>
<dbReference type="AlphaFoldDB" id="A0A1X7JPY6"/>
<gene>
    <name evidence="5" type="ORF">SAMN05661096_01928</name>
</gene>
<feature type="domain" description="Dipeptidylpeptidase IV N-terminal" evidence="4">
    <location>
        <begin position="191"/>
        <end position="280"/>
    </location>
</feature>
<keyword evidence="2" id="KW-0720">Serine protease</keyword>
<reference evidence="6" key="1">
    <citation type="submission" date="2017-04" db="EMBL/GenBank/DDBJ databases">
        <authorList>
            <person name="Varghese N."/>
            <person name="Submissions S."/>
        </authorList>
    </citation>
    <scope>NUCLEOTIDE SEQUENCE [LARGE SCALE GENOMIC DNA]</scope>
    <source>
        <strain evidence="6">DSM 4125</strain>
    </source>
</reference>
<organism evidence="5 6">
    <name type="scientific">Marivirga sericea</name>
    <dbReference type="NCBI Taxonomy" id="1028"/>
    <lineage>
        <taxon>Bacteria</taxon>
        <taxon>Pseudomonadati</taxon>
        <taxon>Bacteroidota</taxon>
        <taxon>Cytophagia</taxon>
        <taxon>Cytophagales</taxon>
        <taxon>Marivirgaceae</taxon>
        <taxon>Marivirga</taxon>
    </lineage>
</organism>
<keyword evidence="1" id="KW-0378">Hydrolase</keyword>
<evidence type="ECO:0000256" key="1">
    <source>
        <dbReference type="ARBA" id="ARBA00022801"/>
    </source>
</evidence>
<dbReference type="Gene3D" id="2.120.10.30">
    <property type="entry name" value="TolB, C-terminal domain"/>
    <property type="match status" value="2"/>
</dbReference>
<keyword evidence="6" id="KW-1185">Reference proteome</keyword>
<accession>A0A1X7JPY6</accession>
<dbReference type="Proteomes" id="UP000193804">
    <property type="component" value="Unassembled WGS sequence"/>
</dbReference>
<dbReference type="PANTHER" id="PTHR42776">
    <property type="entry name" value="SERINE PEPTIDASE S9 FAMILY MEMBER"/>
    <property type="match status" value="1"/>
</dbReference>
<dbReference type="SUPFAM" id="SSF53474">
    <property type="entry name" value="alpha/beta-Hydrolases"/>
    <property type="match status" value="1"/>
</dbReference>
<feature type="domain" description="Peptidase S9 prolyl oligopeptidase catalytic" evidence="3">
    <location>
        <begin position="468"/>
        <end position="675"/>
    </location>
</feature>
<evidence type="ECO:0000259" key="4">
    <source>
        <dbReference type="Pfam" id="PF00930"/>
    </source>
</evidence>
<dbReference type="Gene3D" id="3.40.50.1820">
    <property type="entry name" value="alpha/beta hydrolase"/>
    <property type="match status" value="1"/>
</dbReference>
<name>A0A1X7JPY6_9BACT</name>
<evidence type="ECO:0000259" key="3">
    <source>
        <dbReference type="Pfam" id="PF00326"/>
    </source>
</evidence>
<dbReference type="Pfam" id="PF00930">
    <property type="entry name" value="DPPIV_N"/>
    <property type="match status" value="1"/>
</dbReference>
<dbReference type="GO" id="GO:0004252">
    <property type="term" value="F:serine-type endopeptidase activity"/>
    <property type="evidence" value="ECO:0007669"/>
    <property type="project" value="TreeGrafter"/>
</dbReference>
<sequence>MKKALLLISILCLIGVVSYGQEKTPLEYMDVFELQYVGDPQISPDGEKIVYVRNQFDVMTDRKYTNLWIIDFSGENHMPLTSGKSGYSQPKWSPDGEKLAYVSAEEGSAQIFVRWMETGQTASITNLTSGPGNITWSPDGQYLAFKMSIPKKQENFGQFPSPPKGADWASPGKVIEEVSYKSDGNFSFLEPAYNHVFIVNAEGGAPRQLTSGDYDHAAPSWAADGSHLVFSANRSEKADLEPNNTHIFKINVASGALTQLTEGKGPHNSPVVSPDGKSIVYLSYEDQFVGYQLDHVFVMDIEGKNVKELNHGLDRDFKNFTWATDSKSLFAYYDDHGNGILANLKMNGNAMVITKGIGNGSFGRPYAGGSYSVANNGKYVYTKANTQRPAELTVGHFPTKMANRTITDLNATFLKNKNIGKVEELVFNSSYDDKDVQGWIVYPPEFDENKKYPLILEIHGGPHLAYGPHFSPELQLMASRGFVVLYTNPRGSTTYGEEFGGYINHNYPSQDYDDLMSGVDVMVDKGFIDQDRLYITGGSGGGVLTAWSIGKTNRFRAAVVSKPVINWYSFSLTADGYNYYPQYWFNKKPWEDPQQYLDRSPISLVGNVKTPTLLVTGENDYRTPMSETEQYYGALKLQEVESKMVRIPGTGHGITARPSNIIRHVAYITGWFEKYE</sequence>
<dbReference type="InterPro" id="IPR002469">
    <property type="entry name" value="Peptidase_S9B_N"/>
</dbReference>
<evidence type="ECO:0000313" key="5">
    <source>
        <dbReference type="EMBL" id="SMG29975.1"/>
    </source>
</evidence>
<proteinExistence type="predicted"/>
<dbReference type="STRING" id="1028.SAMN05661096_01928"/>
<dbReference type="InterPro" id="IPR011659">
    <property type="entry name" value="WD40"/>
</dbReference>
<dbReference type="EMBL" id="FXAW01000003">
    <property type="protein sequence ID" value="SMG29975.1"/>
    <property type="molecule type" value="Genomic_DNA"/>
</dbReference>
<dbReference type="OrthoDB" id="9812921at2"/>
<dbReference type="GO" id="GO:0006508">
    <property type="term" value="P:proteolysis"/>
    <property type="evidence" value="ECO:0007669"/>
    <property type="project" value="InterPro"/>
</dbReference>